<feature type="compositionally biased region" description="Basic residues" evidence="1">
    <location>
        <begin position="378"/>
        <end position="392"/>
    </location>
</feature>
<organism evidence="2 3">
    <name type="scientific">Hyaloscypha bicolor E</name>
    <dbReference type="NCBI Taxonomy" id="1095630"/>
    <lineage>
        <taxon>Eukaryota</taxon>
        <taxon>Fungi</taxon>
        <taxon>Dikarya</taxon>
        <taxon>Ascomycota</taxon>
        <taxon>Pezizomycotina</taxon>
        <taxon>Leotiomycetes</taxon>
        <taxon>Helotiales</taxon>
        <taxon>Hyaloscyphaceae</taxon>
        <taxon>Hyaloscypha</taxon>
        <taxon>Hyaloscypha bicolor</taxon>
    </lineage>
</organism>
<dbReference type="RefSeq" id="XP_024736568.1">
    <property type="nucleotide sequence ID" value="XM_024886868.1"/>
</dbReference>
<protein>
    <submittedName>
        <fullName evidence="2">HbrB-like protein</fullName>
    </submittedName>
</protein>
<feature type="region of interest" description="Disordered" evidence="1">
    <location>
        <begin position="1"/>
        <end position="106"/>
    </location>
</feature>
<dbReference type="PANTHER" id="PTHR32428">
    <property type="entry name" value="TARGET OF RAPAMYCIN COMPLEX 2 SUBUNIT BIT61-RELATED"/>
    <property type="match status" value="1"/>
</dbReference>
<dbReference type="InterPro" id="IPR013745">
    <property type="entry name" value="Bit61/PRR5"/>
</dbReference>
<feature type="compositionally biased region" description="Low complexity" evidence="1">
    <location>
        <begin position="730"/>
        <end position="740"/>
    </location>
</feature>
<feature type="compositionally biased region" description="Low complexity" evidence="1">
    <location>
        <begin position="175"/>
        <end position="192"/>
    </location>
</feature>
<dbReference type="AlphaFoldDB" id="A0A2J6T9F9"/>
<reference evidence="2 3" key="1">
    <citation type="submission" date="2016-04" db="EMBL/GenBank/DDBJ databases">
        <title>A degradative enzymes factory behind the ericoid mycorrhizal symbiosis.</title>
        <authorList>
            <consortium name="DOE Joint Genome Institute"/>
            <person name="Martino E."/>
            <person name="Morin E."/>
            <person name="Grelet G."/>
            <person name="Kuo A."/>
            <person name="Kohler A."/>
            <person name="Daghino S."/>
            <person name="Barry K."/>
            <person name="Choi C."/>
            <person name="Cichocki N."/>
            <person name="Clum A."/>
            <person name="Copeland A."/>
            <person name="Hainaut M."/>
            <person name="Haridas S."/>
            <person name="Labutti K."/>
            <person name="Lindquist E."/>
            <person name="Lipzen A."/>
            <person name="Khouja H.-R."/>
            <person name="Murat C."/>
            <person name="Ohm R."/>
            <person name="Olson A."/>
            <person name="Spatafora J."/>
            <person name="Veneault-Fourrey C."/>
            <person name="Henrissat B."/>
            <person name="Grigoriev I."/>
            <person name="Martin F."/>
            <person name="Perotto S."/>
        </authorList>
    </citation>
    <scope>NUCLEOTIDE SEQUENCE [LARGE SCALE GENOMIC DNA]</scope>
    <source>
        <strain evidence="2 3">E</strain>
    </source>
</reference>
<proteinExistence type="predicted"/>
<name>A0A2J6T9F9_9HELO</name>
<sequence length="887" mass="94715">MSQSTGTPQSRAPGSFSPMVMAAQSTTSRPALRRVESSSEEDDDDTPLTISKPRPSTAIIAAAASGSVVPWQNAPTPPPPRPLYVQSQANSSTSSLQNFSRPTAVHARSDLPLRSASPAALPTQLKLNTSDFHRGHGRKHSQTQGSFEPHLPTVATSNLGSMADPNTSLSASRIAAQAAMQHQSMHMRQRSQTVPTPQTDNGSNGGRRPSRGPTSPPLLSLTEASGPRESGFGGQVYQNGLLGGSHGNAAQTAANVVFPKSPGSSPGLPAMEYEQHRQQQLPHPDKPIKSEKSKVKLFSRPGKIGISKDKEARAGALPSPSKMAFASLQRGNFSTNSLTDSMSSAASMYSMANSSSATIRAIDSQTPPQPPEKDKEKEKHKHHFLSRQKHKLSSKDDHHLPLSSAASNSKPVDPSAPSSLYNFNLPPSPGPTSTSFAKSMSGLDLRHGGRALREKKKEEKSDALRESELSYQNSNDWPGPSSLGSAGGASYLGSAGASFGYPSSIYGGDTQDLAKYGLNNMGADDAWPFLKAKLLIIFEGEDLRLPVEDFNRLVTLHLQRCIQKRAPNLIVEDLRDLLHTGFSSLDQTLKRTPDERLIPHLVEMWLFTFTSLLPYMQAVFLPLDLEFSGHGPLMSPEQARDFWGALPSTNHSPTNIPASQALEVRRIVLTSYRDTVILPRFDTLKTIFSRLSLDSISLSIPTSDILSTSPDSFSTGRPGTAMSLDPSHASYGSQTTTLLGGSSGDGSGNRSRAISNVSHGSDPSASVSGLGISSLPPPPSRPFTPSSGYASVYPLPYGRDRGREKNVEGEGKRLTETVGRMLQCMSVLTGVGVGGGGDEASQKCMEELTRGLKLNWLGRGRMGRDRRGLVGARVPLVQGVGVSVGGS</sequence>
<evidence type="ECO:0000313" key="3">
    <source>
        <dbReference type="Proteomes" id="UP000235371"/>
    </source>
</evidence>
<dbReference type="PANTHER" id="PTHR32428:SF2">
    <property type="entry name" value="TARGET OF RAPAMYCIN COMPLEX 2 SUBUNIT BIT61-RELATED"/>
    <property type="match status" value="1"/>
</dbReference>
<dbReference type="GO" id="GO:0031932">
    <property type="term" value="C:TORC2 complex"/>
    <property type="evidence" value="ECO:0007669"/>
    <property type="project" value="TreeGrafter"/>
</dbReference>
<feature type="region of interest" description="Disordered" evidence="1">
    <location>
        <begin position="361"/>
        <end position="481"/>
    </location>
</feature>
<feature type="compositionally biased region" description="Basic and acidic residues" evidence="1">
    <location>
        <begin position="444"/>
        <end position="468"/>
    </location>
</feature>
<feature type="region of interest" description="Disordered" evidence="1">
    <location>
        <begin position="707"/>
        <end position="788"/>
    </location>
</feature>
<dbReference type="GO" id="GO:0038203">
    <property type="term" value="P:TORC2 signaling"/>
    <property type="evidence" value="ECO:0007669"/>
    <property type="project" value="TreeGrafter"/>
</dbReference>
<keyword evidence="3" id="KW-1185">Reference proteome</keyword>
<dbReference type="STRING" id="1095630.A0A2J6T9F9"/>
<feature type="compositionally biased region" description="Low complexity" evidence="1">
    <location>
        <begin position="211"/>
        <end position="222"/>
    </location>
</feature>
<dbReference type="Proteomes" id="UP000235371">
    <property type="component" value="Unassembled WGS sequence"/>
</dbReference>
<feature type="compositionally biased region" description="Polar residues" evidence="1">
    <location>
        <begin position="1"/>
        <end position="12"/>
    </location>
</feature>
<feature type="compositionally biased region" description="Polar residues" evidence="1">
    <location>
        <begin position="404"/>
        <end position="422"/>
    </location>
</feature>
<feature type="compositionally biased region" description="Polar residues" evidence="1">
    <location>
        <begin position="752"/>
        <end position="765"/>
    </location>
</feature>
<feature type="region of interest" description="Disordered" evidence="1">
    <location>
        <begin position="175"/>
        <end position="239"/>
    </location>
</feature>
<feature type="compositionally biased region" description="Polar residues" evidence="1">
    <location>
        <begin position="85"/>
        <end position="101"/>
    </location>
</feature>
<evidence type="ECO:0000256" key="1">
    <source>
        <dbReference type="SAM" id="MobiDB-lite"/>
    </source>
</evidence>
<gene>
    <name evidence="2" type="ORF">K444DRAFT_663716</name>
</gene>
<dbReference type="InParanoid" id="A0A2J6T9F9"/>
<dbReference type="GeneID" id="36594945"/>
<dbReference type="OrthoDB" id="2290221at2759"/>
<dbReference type="EMBL" id="KZ613813">
    <property type="protein sequence ID" value="PMD59664.1"/>
    <property type="molecule type" value="Genomic_DNA"/>
</dbReference>
<evidence type="ECO:0000313" key="2">
    <source>
        <dbReference type="EMBL" id="PMD59664.1"/>
    </source>
</evidence>
<dbReference type="Pfam" id="PF08539">
    <property type="entry name" value="HbrB"/>
    <property type="match status" value="1"/>
</dbReference>
<accession>A0A2J6T9F9</accession>